<comment type="caution">
    <text evidence="10">The sequence shown here is derived from an EMBL/GenBank/DDBJ whole genome shotgun (WGS) entry which is preliminary data.</text>
</comment>
<dbReference type="GO" id="GO:0005886">
    <property type="term" value="C:plasma membrane"/>
    <property type="evidence" value="ECO:0007669"/>
    <property type="project" value="UniProtKB-SubCell"/>
</dbReference>
<evidence type="ECO:0000259" key="9">
    <source>
        <dbReference type="Pfam" id="PF03600"/>
    </source>
</evidence>
<evidence type="ECO:0000256" key="6">
    <source>
        <dbReference type="ARBA" id="ARBA00022989"/>
    </source>
</evidence>
<evidence type="ECO:0000256" key="2">
    <source>
        <dbReference type="ARBA" id="ARBA00009843"/>
    </source>
</evidence>
<feature type="transmembrane region" description="Helical" evidence="8">
    <location>
        <begin position="281"/>
        <end position="302"/>
    </location>
</feature>
<dbReference type="PRINTS" id="PR00758">
    <property type="entry name" value="ARSENICPUMP"/>
</dbReference>
<keyword evidence="6 8" id="KW-1133">Transmembrane helix</keyword>
<evidence type="ECO:0000313" key="10">
    <source>
        <dbReference type="EMBL" id="KKN47760.1"/>
    </source>
</evidence>
<accession>A0A0F9QU11</accession>
<keyword evidence="4" id="KW-1003">Cell membrane</keyword>
<dbReference type="PANTHER" id="PTHR43568">
    <property type="entry name" value="P PROTEIN"/>
    <property type="match status" value="1"/>
</dbReference>
<evidence type="ECO:0000256" key="5">
    <source>
        <dbReference type="ARBA" id="ARBA00022692"/>
    </source>
</evidence>
<keyword evidence="5 8" id="KW-0812">Transmembrane</keyword>
<sequence>LEFLAVKLFKLSKGNRRTFFWLLCIMTTFLAAVISDVVVVLILAPIVVRLCHFLKIRAGTYLLGMTISINIGSIITPFSSGENIIISTEFNLDTLYFIKYYWVFSFILLFCTIYLLDRFILSKEPKIDEAQKKFVIDLIDTDIMIKNKKMFYFNGIAIIITIVLFGILPLLFLTAMIATLILVLINRGYTGKSMSDLLKDVEWEILFFFISLYVVVGCLMEAGFREIFENIAFEALNPFVLSLIMLIIISSLSGVVANTPTALIFIPIITTLIEPGPSGSGFASVPLYFSLIIGINLGGNFLPSGAACDMMTLKIAQDSGVVNFDYKRLLKTGGSFALLHIGISILYLMILVPIFG</sequence>
<dbReference type="AlphaFoldDB" id="A0A0F9QU11"/>
<comment type="subcellular location">
    <subcellularLocation>
        <location evidence="1">Cell membrane</location>
        <topology evidence="1">Multi-pass membrane protein</topology>
    </subcellularLocation>
</comment>
<feature type="transmembrane region" description="Helical" evidence="8">
    <location>
        <begin position="205"/>
        <end position="224"/>
    </location>
</feature>
<dbReference type="InterPro" id="IPR000802">
    <property type="entry name" value="Arsenical_pump_ArsB"/>
</dbReference>
<reference evidence="10" key="1">
    <citation type="journal article" date="2015" name="Nature">
        <title>Complex archaea that bridge the gap between prokaryotes and eukaryotes.</title>
        <authorList>
            <person name="Spang A."/>
            <person name="Saw J.H."/>
            <person name="Jorgensen S.L."/>
            <person name="Zaremba-Niedzwiedzka K."/>
            <person name="Martijn J."/>
            <person name="Lind A.E."/>
            <person name="van Eijk R."/>
            <person name="Schleper C."/>
            <person name="Guy L."/>
            <person name="Ettema T.J."/>
        </authorList>
    </citation>
    <scope>NUCLEOTIDE SEQUENCE</scope>
</reference>
<evidence type="ECO:0000256" key="8">
    <source>
        <dbReference type="SAM" id="Phobius"/>
    </source>
</evidence>
<evidence type="ECO:0000256" key="1">
    <source>
        <dbReference type="ARBA" id="ARBA00004651"/>
    </source>
</evidence>
<protein>
    <recommendedName>
        <fullName evidence="9">Citrate transporter-like domain-containing protein</fullName>
    </recommendedName>
</protein>
<organism evidence="10">
    <name type="scientific">marine sediment metagenome</name>
    <dbReference type="NCBI Taxonomy" id="412755"/>
    <lineage>
        <taxon>unclassified sequences</taxon>
        <taxon>metagenomes</taxon>
        <taxon>ecological metagenomes</taxon>
    </lineage>
</organism>
<evidence type="ECO:0000256" key="7">
    <source>
        <dbReference type="ARBA" id="ARBA00023136"/>
    </source>
</evidence>
<dbReference type="InterPro" id="IPR004680">
    <property type="entry name" value="Cit_transptr-like_dom"/>
</dbReference>
<evidence type="ECO:0000256" key="3">
    <source>
        <dbReference type="ARBA" id="ARBA00022448"/>
    </source>
</evidence>
<feature type="transmembrane region" description="Helical" evidence="8">
    <location>
        <begin position="236"/>
        <end position="269"/>
    </location>
</feature>
<keyword evidence="7 8" id="KW-0472">Membrane</keyword>
<dbReference type="Pfam" id="PF03600">
    <property type="entry name" value="CitMHS"/>
    <property type="match status" value="1"/>
</dbReference>
<dbReference type="EMBL" id="LAZR01001258">
    <property type="protein sequence ID" value="KKN47760.1"/>
    <property type="molecule type" value="Genomic_DNA"/>
</dbReference>
<feature type="transmembrane region" description="Helical" evidence="8">
    <location>
        <begin position="152"/>
        <end position="185"/>
    </location>
</feature>
<feature type="transmembrane region" description="Helical" evidence="8">
    <location>
        <begin position="20"/>
        <end position="48"/>
    </location>
</feature>
<keyword evidence="3" id="KW-0813">Transport</keyword>
<feature type="non-terminal residue" evidence="10">
    <location>
        <position position="1"/>
    </location>
</feature>
<feature type="transmembrane region" description="Helical" evidence="8">
    <location>
        <begin position="60"/>
        <end position="78"/>
    </location>
</feature>
<dbReference type="InterPro" id="IPR051475">
    <property type="entry name" value="Diverse_Ion_Transporter"/>
</dbReference>
<gene>
    <name evidence="10" type="ORF">LCGC14_0659570</name>
</gene>
<proteinExistence type="inferred from homology"/>
<name>A0A0F9QU11_9ZZZZ</name>
<feature type="transmembrane region" description="Helical" evidence="8">
    <location>
        <begin position="336"/>
        <end position="355"/>
    </location>
</feature>
<feature type="transmembrane region" description="Helical" evidence="8">
    <location>
        <begin position="98"/>
        <end position="116"/>
    </location>
</feature>
<dbReference type="GO" id="GO:0015105">
    <property type="term" value="F:arsenite transmembrane transporter activity"/>
    <property type="evidence" value="ECO:0007669"/>
    <property type="project" value="InterPro"/>
</dbReference>
<feature type="domain" description="Citrate transporter-like" evidence="9">
    <location>
        <begin position="2"/>
        <end position="294"/>
    </location>
</feature>
<evidence type="ECO:0000256" key="4">
    <source>
        <dbReference type="ARBA" id="ARBA00022475"/>
    </source>
</evidence>
<comment type="similarity">
    <text evidence="2">Belongs to the CitM (TC 2.A.11) transporter family.</text>
</comment>
<dbReference type="PANTHER" id="PTHR43568:SF1">
    <property type="entry name" value="P PROTEIN"/>
    <property type="match status" value="1"/>
</dbReference>